<organism evidence="2 3">
    <name type="scientific">Lithospermum erythrorhizon</name>
    <name type="common">Purple gromwell</name>
    <name type="synonym">Lithospermum officinale var. erythrorhizon</name>
    <dbReference type="NCBI Taxonomy" id="34254"/>
    <lineage>
        <taxon>Eukaryota</taxon>
        <taxon>Viridiplantae</taxon>
        <taxon>Streptophyta</taxon>
        <taxon>Embryophyta</taxon>
        <taxon>Tracheophyta</taxon>
        <taxon>Spermatophyta</taxon>
        <taxon>Magnoliopsida</taxon>
        <taxon>eudicotyledons</taxon>
        <taxon>Gunneridae</taxon>
        <taxon>Pentapetalae</taxon>
        <taxon>asterids</taxon>
        <taxon>lamiids</taxon>
        <taxon>Boraginales</taxon>
        <taxon>Boraginaceae</taxon>
        <taxon>Boraginoideae</taxon>
        <taxon>Lithospermeae</taxon>
        <taxon>Lithospermum</taxon>
    </lineage>
</organism>
<dbReference type="Proteomes" id="UP001454036">
    <property type="component" value="Unassembled WGS sequence"/>
</dbReference>
<reference evidence="2 3" key="1">
    <citation type="submission" date="2024-01" db="EMBL/GenBank/DDBJ databases">
        <title>The complete chloroplast genome sequence of Lithospermum erythrorhizon: insights into the phylogenetic relationship among Boraginaceae species and the maternal lineages of purple gromwells.</title>
        <authorList>
            <person name="Okada T."/>
            <person name="Watanabe K."/>
        </authorList>
    </citation>
    <scope>NUCLEOTIDE SEQUENCE [LARGE SCALE GENOMIC DNA]</scope>
</reference>
<name>A0AAV3PLQ0_LITER</name>
<comment type="caution">
    <text evidence="2">The sequence shown here is derived from an EMBL/GenBank/DDBJ whole genome shotgun (WGS) entry which is preliminary data.</text>
</comment>
<evidence type="ECO:0000256" key="1">
    <source>
        <dbReference type="SAM" id="MobiDB-lite"/>
    </source>
</evidence>
<keyword evidence="3" id="KW-1185">Reference proteome</keyword>
<feature type="region of interest" description="Disordered" evidence="1">
    <location>
        <begin position="45"/>
        <end position="72"/>
    </location>
</feature>
<dbReference type="EMBL" id="BAABME010001882">
    <property type="protein sequence ID" value="GAA0151931.1"/>
    <property type="molecule type" value="Genomic_DNA"/>
</dbReference>
<gene>
    <name evidence="2" type="ORF">LIER_10538</name>
</gene>
<sequence length="91" mass="10052">MMLLMIVTYDADVDVVASADSDFYSSLEGMFRPVDDVIQEVQVENEGELRDRGRGRGGGRGHGWMISSDPGDDPEDCDLIYGFGHHCAKKI</sequence>
<proteinExistence type="predicted"/>
<dbReference type="AlphaFoldDB" id="A0AAV3PLQ0"/>
<evidence type="ECO:0000313" key="2">
    <source>
        <dbReference type="EMBL" id="GAA0151931.1"/>
    </source>
</evidence>
<accession>A0AAV3PLQ0</accession>
<protein>
    <submittedName>
        <fullName evidence="2">Uncharacterized protein</fullName>
    </submittedName>
</protein>
<evidence type="ECO:0000313" key="3">
    <source>
        <dbReference type="Proteomes" id="UP001454036"/>
    </source>
</evidence>